<feature type="compositionally biased region" description="Low complexity" evidence="1">
    <location>
        <begin position="326"/>
        <end position="348"/>
    </location>
</feature>
<evidence type="ECO:0000313" key="2">
    <source>
        <dbReference type="EMBL" id="MBY8886059.1"/>
    </source>
</evidence>
<dbReference type="SUPFAM" id="SSF140453">
    <property type="entry name" value="EsxAB dimer-like"/>
    <property type="match status" value="1"/>
</dbReference>
<feature type="compositionally biased region" description="Low complexity" evidence="1">
    <location>
        <begin position="422"/>
        <end position="442"/>
    </location>
</feature>
<feature type="compositionally biased region" description="Basic and acidic residues" evidence="1">
    <location>
        <begin position="947"/>
        <end position="956"/>
    </location>
</feature>
<accession>A0ABS7QS88</accession>
<feature type="compositionally biased region" description="Low complexity" evidence="1">
    <location>
        <begin position="535"/>
        <end position="547"/>
    </location>
</feature>
<organism evidence="2 3">
    <name type="scientific">Streptantibioticus parmotrematis</name>
    <dbReference type="NCBI Taxonomy" id="2873249"/>
    <lineage>
        <taxon>Bacteria</taxon>
        <taxon>Bacillati</taxon>
        <taxon>Actinomycetota</taxon>
        <taxon>Actinomycetes</taxon>
        <taxon>Kitasatosporales</taxon>
        <taxon>Streptomycetaceae</taxon>
        <taxon>Streptantibioticus</taxon>
    </lineage>
</organism>
<feature type="compositionally biased region" description="Low complexity" evidence="1">
    <location>
        <begin position="376"/>
        <end position="388"/>
    </location>
</feature>
<feature type="compositionally biased region" description="Gly residues" evidence="1">
    <location>
        <begin position="560"/>
        <end position="570"/>
    </location>
</feature>
<comment type="caution">
    <text evidence="2">The sequence shown here is derived from an EMBL/GenBank/DDBJ whole genome shotgun (WGS) entry which is preliminary data.</text>
</comment>
<feature type="compositionally biased region" description="Gly residues" evidence="1">
    <location>
        <begin position="520"/>
        <end position="534"/>
    </location>
</feature>
<keyword evidence="3" id="KW-1185">Reference proteome</keyword>
<feature type="compositionally biased region" description="Low complexity" evidence="1">
    <location>
        <begin position="509"/>
        <end position="519"/>
    </location>
</feature>
<gene>
    <name evidence="2" type="ORF">K7472_14500</name>
</gene>
<feature type="compositionally biased region" description="Basic and acidic residues" evidence="1">
    <location>
        <begin position="781"/>
        <end position="799"/>
    </location>
</feature>
<feature type="compositionally biased region" description="Low complexity" evidence="1">
    <location>
        <begin position="238"/>
        <end position="253"/>
    </location>
</feature>
<feature type="compositionally biased region" description="Low complexity" evidence="1">
    <location>
        <begin position="771"/>
        <end position="780"/>
    </location>
</feature>
<feature type="compositionally biased region" description="Gly residues" evidence="1">
    <location>
        <begin position="468"/>
        <end position="485"/>
    </location>
</feature>
<feature type="region of interest" description="Disordered" evidence="1">
    <location>
        <begin position="771"/>
        <end position="811"/>
    </location>
</feature>
<evidence type="ECO:0000256" key="1">
    <source>
        <dbReference type="SAM" id="MobiDB-lite"/>
    </source>
</evidence>
<dbReference type="Proteomes" id="UP001198565">
    <property type="component" value="Unassembled WGS sequence"/>
</dbReference>
<reference evidence="2 3" key="1">
    <citation type="submission" date="2021-08" db="EMBL/GenBank/DDBJ databases">
        <title>Streptomyces sp. PTM05 isolated from lichen.</title>
        <authorList>
            <person name="Somphong A."/>
            <person name="Phongsopitanun W."/>
            <person name="Tanasupawat S."/>
        </authorList>
    </citation>
    <scope>NUCLEOTIDE SEQUENCE [LARGE SCALE GENOMIC DNA]</scope>
    <source>
        <strain evidence="2 3">Ptm05</strain>
    </source>
</reference>
<dbReference type="RefSeq" id="WP_222977912.1">
    <property type="nucleotide sequence ID" value="NZ_JAINVZ010000008.1"/>
</dbReference>
<feature type="region of interest" description="Disordered" evidence="1">
    <location>
        <begin position="735"/>
        <end position="754"/>
    </location>
</feature>
<feature type="region of interest" description="Disordered" evidence="1">
    <location>
        <begin position="922"/>
        <end position="973"/>
    </location>
</feature>
<sequence length="973" mass="95500">MADPKYSDDNTDGFSSSSGGVIADGTGDTTGDYSDWDWKKIMAAITGGAAYSDPTLVAHPSDPQTLQTAADTLSYVEGVLQEVARGIATQTNALTGEHGPWQGAAARALNGAMSSVAQQTQQMADALSGGVTGDENVPQQLANNAQNLRMAIDKINDINTWYANQALKINPHLKMPNGLVEVHKIPQIVTMMSNDMRQVLTTLSNHYTVSKDSVAQPSSPNNPNNARPNVSDFGIGDPNAGAVPFPGPGAFPNLADFNDPNVQSPDLQNDGPGTGNVPDFGGVDSGPGAVAPGLGVNAPDFGDDTPGADEKVPDFGTGLPGGPGTGAPDDGAGAAPDASSDAADVGSPAPFPGDTSLENGGPDLPTTGQLDPAMDAALNPPAVVPAPGLGLGDDTPAGSVKSPKVTAPAVSPFPGDTGLDTPGGAADPAGAAGASVAPFPGADTPDLDTSGTGAPGLGSLAGGVPDTGLGGGLGSGLGSGPGAGAGSPPANGTVQGFPGDTKLSDAGALGSEPGMPMMPMGGGSAGLGGAGGEVGAPDAAGLLGGDAEPWDGSAALPDGVSGGAEQGGPGLSLPGDQAAAGGPGLSMPGDGAAGDVPSNSATPGESPAAGGPADGMPMMPMGGLGQPGGGDREHERSEASGLLSGTAEPWASFFEGGGDPMGSPHGTPRDEGGLTMPDEDGLAADLFSGQPAAASSADSPGGHLDTEEFLAGTAEWLPYLAAGAAATNTGDHVNETRYTSRLPGDPAAPVWGEAEAEHEQAPWAVAGAPEAAAVPEAAAPEPEREAREHQQAPRDEASHPDAIGADDAPVTADTPVAVATPVALDTPMADDAPSADDPAAWDAAAASLLPLLARGHGAVTSGEEAGAEGDRQDAAAATAVAAGAYTIARSTTADASPAAPERVAWRPKATGPQLVELTCSFDDPPEEPQASAHDVAEVGRGTGAKVVRRERERDGEGGNSVADLLRQGEEVWG</sequence>
<dbReference type="InterPro" id="IPR036689">
    <property type="entry name" value="ESAT-6-like_sf"/>
</dbReference>
<protein>
    <submittedName>
        <fullName evidence="2">WXG100 family type VII secretion target</fullName>
    </submittedName>
</protein>
<dbReference type="EMBL" id="JAINVZ010000008">
    <property type="protein sequence ID" value="MBY8886059.1"/>
    <property type="molecule type" value="Genomic_DNA"/>
</dbReference>
<feature type="region of interest" description="Disordered" evidence="1">
    <location>
        <begin position="211"/>
        <end position="683"/>
    </location>
</feature>
<name>A0ABS7QS88_9ACTN</name>
<feature type="compositionally biased region" description="Low complexity" evidence="1">
    <location>
        <begin position="213"/>
        <end position="231"/>
    </location>
</feature>
<feature type="compositionally biased region" description="Low complexity" evidence="1">
    <location>
        <begin position="607"/>
        <end position="621"/>
    </location>
</feature>
<evidence type="ECO:0000313" key="3">
    <source>
        <dbReference type="Proteomes" id="UP001198565"/>
    </source>
</evidence>
<feature type="region of interest" description="Disordered" evidence="1">
    <location>
        <begin position="1"/>
        <end position="29"/>
    </location>
</feature>
<dbReference type="Gene3D" id="1.10.287.1060">
    <property type="entry name" value="ESAT-6-like"/>
    <property type="match status" value="1"/>
</dbReference>
<proteinExistence type="predicted"/>